<accession>A0ABP7CRE0</accession>
<keyword evidence="2" id="KW-1185">Reference proteome</keyword>
<dbReference type="Proteomes" id="UP001500902">
    <property type="component" value="Unassembled WGS sequence"/>
</dbReference>
<dbReference type="EMBL" id="BAAAZP010000145">
    <property type="protein sequence ID" value="GAA3695190.1"/>
    <property type="molecule type" value="Genomic_DNA"/>
</dbReference>
<reference evidence="2" key="1">
    <citation type="journal article" date="2019" name="Int. J. Syst. Evol. Microbiol.">
        <title>The Global Catalogue of Microorganisms (GCM) 10K type strain sequencing project: providing services to taxonomists for standard genome sequencing and annotation.</title>
        <authorList>
            <consortium name="The Broad Institute Genomics Platform"/>
            <consortium name="The Broad Institute Genome Sequencing Center for Infectious Disease"/>
            <person name="Wu L."/>
            <person name="Ma J."/>
        </authorList>
    </citation>
    <scope>NUCLEOTIDE SEQUENCE [LARGE SCALE GENOMIC DNA]</scope>
    <source>
        <strain evidence="2">JCM 16904</strain>
    </source>
</reference>
<gene>
    <name evidence="1" type="ORF">GCM10022224_070970</name>
</gene>
<name>A0ABP7CRE0_9ACTN</name>
<evidence type="ECO:0000313" key="2">
    <source>
        <dbReference type="Proteomes" id="UP001500902"/>
    </source>
</evidence>
<evidence type="ECO:0000313" key="1">
    <source>
        <dbReference type="EMBL" id="GAA3695190.1"/>
    </source>
</evidence>
<proteinExistence type="predicted"/>
<comment type="caution">
    <text evidence="1">The sequence shown here is derived from an EMBL/GenBank/DDBJ whole genome shotgun (WGS) entry which is preliminary data.</text>
</comment>
<protein>
    <submittedName>
        <fullName evidence="1">Uncharacterized protein</fullName>
    </submittedName>
</protein>
<organism evidence="1 2">
    <name type="scientific">Nonomuraea antimicrobica</name>
    <dbReference type="NCBI Taxonomy" id="561173"/>
    <lineage>
        <taxon>Bacteria</taxon>
        <taxon>Bacillati</taxon>
        <taxon>Actinomycetota</taxon>
        <taxon>Actinomycetes</taxon>
        <taxon>Streptosporangiales</taxon>
        <taxon>Streptosporangiaceae</taxon>
        <taxon>Nonomuraea</taxon>
    </lineage>
</organism>
<sequence>MAMRSAAAVPPGGTVTFVAMRGGMGHPVWRASASIDRADATGLRFRCPLQPESKRGNHE</sequence>